<dbReference type="AlphaFoldDB" id="A0A238ZVI4"/>
<dbReference type="Proteomes" id="UP000198324">
    <property type="component" value="Unassembled WGS sequence"/>
</dbReference>
<comment type="catalytic activity">
    <reaction evidence="1 14 15 16">
        <text>Endonucleolytic cleavage to 5'-phosphomonoester.</text>
        <dbReference type="EC" id="3.1.26.4"/>
    </reaction>
</comment>
<dbReference type="GO" id="GO:0003723">
    <property type="term" value="F:RNA binding"/>
    <property type="evidence" value="ECO:0007669"/>
    <property type="project" value="UniProtKB-UniRule"/>
</dbReference>
<dbReference type="RefSeq" id="WP_089273602.1">
    <property type="nucleotide sequence ID" value="NZ_FZOC01000003.1"/>
</dbReference>
<comment type="subcellular location">
    <subcellularLocation>
        <location evidence="4 14">Cytoplasm</location>
    </subcellularLocation>
</comment>
<dbReference type="GO" id="GO:0030145">
    <property type="term" value="F:manganese ion binding"/>
    <property type="evidence" value="ECO:0007669"/>
    <property type="project" value="UniProtKB-UniRule"/>
</dbReference>
<feature type="binding site" evidence="14 15">
    <location>
        <position position="29"/>
    </location>
    <ligand>
        <name>a divalent metal cation</name>
        <dbReference type="ChEBI" id="CHEBI:60240"/>
    </ligand>
</feature>
<comment type="cofactor">
    <cofactor evidence="14 15">
        <name>Mn(2+)</name>
        <dbReference type="ChEBI" id="CHEBI:29035"/>
    </cofactor>
    <cofactor evidence="14 15">
        <name>Mg(2+)</name>
        <dbReference type="ChEBI" id="CHEBI:18420"/>
    </cofactor>
    <text evidence="14 15">Manganese or magnesium. Binds 1 divalent metal ion per monomer in the absence of substrate. May bind a second metal ion after substrate binding.</text>
</comment>
<evidence type="ECO:0000256" key="7">
    <source>
        <dbReference type="ARBA" id="ARBA00019179"/>
    </source>
</evidence>
<keyword evidence="12 14" id="KW-0378">Hydrolase</keyword>
<evidence type="ECO:0000256" key="11">
    <source>
        <dbReference type="ARBA" id="ARBA00022759"/>
    </source>
</evidence>
<keyword evidence="11 14" id="KW-0255">Endonuclease</keyword>
<evidence type="ECO:0000256" key="12">
    <source>
        <dbReference type="ARBA" id="ARBA00022801"/>
    </source>
</evidence>
<proteinExistence type="inferred from homology"/>
<evidence type="ECO:0000256" key="9">
    <source>
        <dbReference type="ARBA" id="ARBA00022722"/>
    </source>
</evidence>
<dbReference type="InterPro" id="IPR001352">
    <property type="entry name" value="RNase_HII/HIII"/>
</dbReference>
<keyword evidence="9 14" id="KW-0540">Nuclease</keyword>
<dbReference type="EC" id="3.1.26.4" evidence="6 14"/>
<dbReference type="GO" id="GO:0032299">
    <property type="term" value="C:ribonuclease H2 complex"/>
    <property type="evidence" value="ECO:0007669"/>
    <property type="project" value="TreeGrafter"/>
</dbReference>
<evidence type="ECO:0000259" key="17">
    <source>
        <dbReference type="PROSITE" id="PS51975"/>
    </source>
</evidence>
<accession>A0A238ZVI4</accession>
<keyword evidence="10 14" id="KW-0479">Metal-binding</keyword>
<evidence type="ECO:0000256" key="8">
    <source>
        <dbReference type="ARBA" id="ARBA00022490"/>
    </source>
</evidence>
<comment type="function">
    <text evidence="3 14 16">Endonuclease that specifically degrades the RNA of RNA-DNA hybrids.</text>
</comment>
<evidence type="ECO:0000313" key="18">
    <source>
        <dbReference type="EMBL" id="SNR87360.1"/>
    </source>
</evidence>
<dbReference type="NCBIfam" id="NF000595">
    <property type="entry name" value="PRK00015.1-3"/>
    <property type="match status" value="1"/>
</dbReference>
<evidence type="ECO:0000256" key="10">
    <source>
        <dbReference type="ARBA" id="ARBA00022723"/>
    </source>
</evidence>
<comment type="cofactor">
    <cofactor evidence="2">
        <name>Mg(2+)</name>
        <dbReference type="ChEBI" id="CHEBI:18420"/>
    </cofactor>
</comment>
<organism evidence="18 19">
    <name type="scientific">Humidesulfovibrio mexicanus</name>
    <dbReference type="NCBI Taxonomy" id="147047"/>
    <lineage>
        <taxon>Bacteria</taxon>
        <taxon>Pseudomonadati</taxon>
        <taxon>Thermodesulfobacteriota</taxon>
        <taxon>Desulfovibrionia</taxon>
        <taxon>Desulfovibrionales</taxon>
        <taxon>Desulfovibrionaceae</taxon>
        <taxon>Humidesulfovibrio</taxon>
    </lineage>
</organism>
<evidence type="ECO:0000256" key="3">
    <source>
        <dbReference type="ARBA" id="ARBA00004065"/>
    </source>
</evidence>
<keyword evidence="13 14" id="KW-0464">Manganese</keyword>
<evidence type="ECO:0000256" key="14">
    <source>
        <dbReference type="HAMAP-Rule" id="MF_00052"/>
    </source>
</evidence>
<dbReference type="CDD" id="cd07182">
    <property type="entry name" value="RNase_HII_bacteria_HII_like"/>
    <property type="match status" value="1"/>
</dbReference>
<evidence type="ECO:0000256" key="5">
    <source>
        <dbReference type="ARBA" id="ARBA00007383"/>
    </source>
</evidence>
<sequence length="226" mass="24288">MPKARIKAAQAALPDLPPFAPQGLVAGLDEAGRGCLAGPVVSAACVLPERYDLPGLTDSKALSADRRHTLALAIRQQAVAWALGLAWPREIDRVNILQASLRSMERAAARLRVAPVLLLVDGNQRIDSPLPQHTVIGGDALCPAISAASILAKTWRDHLLCILDRLHPGYGLSIHKGYGTAMHQDALRRLGPSPIHRLSFRGVLPEQQQSATLLQEKQQCLPGICT</sequence>
<evidence type="ECO:0000256" key="2">
    <source>
        <dbReference type="ARBA" id="ARBA00001946"/>
    </source>
</evidence>
<keyword evidence="19" id="KW-1185">Reference proteome</keyword>
<dbReference type="GO" id="GO:0043137">
    <property type="term" value="P:DNA replication, removal of RNA primer"/>
    <property type="evidence" value="ECO:0007669"/>
    <property type="project" value="TreeGrafter"/>
</dbReference>
<protein>
    <recommendedName>
        <fullName evidence="7 14">Ribonuclease HII</fullName>
        <shortName evidence="14">RNase HII</shortName>
        <ecNumber evidence="6 14">3.1.26.4</ecNumber>
    </recommendedName>
</protein>
<comment type="similarity">
    <text evidence="5 14 16">Belongs to the RNase HII family.</text>
</comment>
<feature type="binding site" evidence="14 15">
    <location>
        <position position="121"/>
    </location>
    <ligand>
        <name>a divalent metal cation</name>
        <dbReference type="ChEBI" id="CHEBI:60240"/>
    </ligand>
</feature>
<dbReference type="PROSITE" id="PS51975">
    <property type="entry name" value="RNASE_H_2"/>
    <property type="match status" value="1"/>
</dbReference>
<gene>
    <name evidence="14" type="primary">rnhB</name>
    <name evidence="18" type="ORF">SAMN04488503_1646</name>
</gene>
<dbReference type="GO" id="GO:0006298">
    <property type="term" value="P:mismatch repair"/>
    <property type="evidence" value="ECO:0007669"/>
    <property type="project" value="TreeGrafter"/>
</dbReference>
<dbReference type="PANTHER" id="PTHR10954:SF18">
    <property type="entry name" value="RIBONUCLEASE HII"/>
    <property type="match status" value="1"/>
</dbReference>
<dbReference type="InterPro" id="IPR024567">
    <property type="entry name" value="RNase_HII/HIII_dom"/>
</dbReference>
<dbReference type="Pfam" id="PF01351">
    <property type="entry name" value="RNase_HII"/>
    <property type="match status" value="1"/>
</dbReference>
<evidence type="ECO:0000256" key="15">
    <source>
        <dbReference type="PROSITE-ProRule" id="PRU01319"/>
    </source>
</evidence>
<evidence type="ECO:0000256" key="16">
    <source>
        <dbReference type="RuleBase" id="RU003515"/>
    </source>
</evidence>
<dbReference type="InterPro" id="IPR036397">
    <property type="entry name" value="RNaseH_sf"/>
</dbReference>
<dbReference type="PANTHER" id="PTHR10954">
    <property type="entry name" value="RIBONUCLEASE H2 SUBUNIT A"/>
    <property type="match status" value="1"/>
</dbReference>
<dbReference type="OrthoDB" id="9803420at2"/>
<feature type="domain" description="RNase H type-2" evidence="17">
    <location>
        <begin position="23"/>
        <end position="212"/>
    </location>
</feature>
<evidence type="ECO:0000256" key="6">
    <source>
        <dbReference type="ARBA" id="ARBA00012180"/>
    </source>
</evidence>
<dbReference type="Gene3D" id="3.30.420.10">
    <property type="entry name" value="Ribonuclease H-like superfamily/Ribonuclease H"/>
    <property type="match status" value="1"/>
</dbReference>
<dbReference type="HAMAP" id="MF_00052_B">
    <property type="entry name" value="RNase_HII_B"/>
    <property type="match status" value="1"/>
</dbReference>
<dbReference type="InterPro" id="IPR022898">
    <property type="entry name" value="RNase_HII"/>
</dbReference>
<dbReference type="InterPro" id="IPR012337">
    <property type="entry name" value="RNaseH-like_sf"/>
</dbReference>
<reference evidence="18 19" key="1">
    <citation type="submission" date="2017-06" db="EMBL/GenBank/DDBJ databases">
        <authorList>
            <person name="Kim H.J."/>
            <person name="Triplett B.A."/>
        </authorList>
    </citation>
    <scope>NUCLEOTIDE SEQUENCE [LARGE SCALE GENOMIC DNA]</scope>
    <source>
        <strain evidence="18 19">DSM 13116</strain>
    </source>
</reference>
<evidence type="ECO:0000313" key="19">
    <source>
        <dbReference type="Proteomes" id="UP000198324"/>
    </source>
</evidence>
<name>A0A238ZVI4_9BACT</name>
<evidence type="ECO:0000256" key="1">
    <source>
        <dbReference type="ARBA" id="ARBA00000077"/>
    </source>
</evidence>
<evidence type="ECO:0000256" key="13">
    <source>
        <dbReference type="ARBA" id="ARBA00023211"/>
    </source>
</evidence>
<evidence type="ECO:0000256" key="4">
    <source>
        <dbReference type="ARBA" id="ARBA00004496"/>
    </source>
</evidence>
<dbReference type="EMBL" id="FZOC01000003">
    <property type="protein sequence ID" value="SNR87360.1"/>
    <property type="molecule type" value="Genomic_DNA"/>
</dbReference>
<keyword evidence="8 14" id="KW-0963">Cytoplasm</keyword>
<feature type="binding site" evidence="14 15">
    <location>
        <position position="30"/>
    </location>
    <ligand>
        <name>a divalent metal cation</name>
        <dbReference type="ChEBI" id="CHEBI:60240"/>
    </ligand>
</feature>
<dbReference type="GO" id="GO:0005737">
    <property type="term" value="C:cytoplasm"/>
    <property type="evidence" value="ECO:0007669"/>
    <property type="project" value="UniProtKB-SubCell"/>
</dbReference>
<dbReference type="GO" id="GO:0004523">
    <property type="term" value="F:RNA-DNA hybrid ribonuclease activity"/>
    <property type="evidence" value="ECO:0007669"/>
    <property type="project" value="UniProtKB-UniRule"/>
</dbReference>
<dbReference type="SUPFAM" id="SSF53098">
    <property type="entry name" value="Ribonuclease H-like"/>
    <property type="match status" value="1"/>
</dbReference>